<dbReference type="Proteomes" id="UP000663954">
    <property type="component" value="Chromosome"/>
</dbReference>
<dbReference type="EC" id="3.5.1.23" evidence="1"/>
<dbReference type="PANTHER" id="PTHR12670:SF1">
    <property type="entry name" value="NEUTRAL CERAMIDASE"/>
    <property type="match status" value="1"/>
</dbReference>
<feature type="domain" description="Neutral/alkaline non-lysosomal ceramidase N-terminal" evidence="2">
    <location>
        <begin position="436"/>
        <end position="523"/>
    </location>
</feature>
<evidence type="ECO:0000256" key="1">
    <source>
        <dbReference type="RuleBase" id="RU366019"/>
    </source>
</evidence>
<dbReference type="InterPro" id="IPR031329">
    <property type="entry name" value="NEUT/ALK_ceramidase_N"/>
</dbReference>
<feature type="domain" description="Neutral/alkaline non-lysosomal ceramidase N-terminal" evidence="2">
    <location>
        <begin position="2"/>
        <end position="417"/>
    </location>
</feature>
<dbReference type="Pfam" id="PF04734">
    <property type="entry name" value="Ceramidase_alk"/>
    <property type="match status" value="2"/>
</dbReference>
<proteinExistence type="inferred from homology"/>
<comment type="catalytic activity">
    <reaction evidence="1">
        <text>an N-acylsphing-4-enine + H2O = sphing-4-enine + a fatty acid</text>
        <dbReference type="Rhea" id="RHEA:20856"/>
        <dbReference type="ChEBI" id="CHEBI:15377"/>
        <dbReference type="ChEBI" id="CHEBI:28868"/>
        <dbReference type="ChEBI" id="CHEBI:52639"/>
        <dbReference type="ChEBI" id="CHEBI:57756"/>
        <dbReference type="EC" id="3.5.1.23"/>
    </reaction>
</comment>
<keyword evidence="4" id="KW-1185">Reference proteome</keyword>
<keyword evidence="1" id="KW-0443">Lipid metabolism</keyword>
<sequence length="572" mass="63658">MYLVGWDKQEIHIQPKGLAMFGYGNWKHRAYEQRTALFARSICIRTLDNDLLIFCCLDMGCVTYAMRHLAIQRLQRKLGERFQPQRLVLMATHTHSAPGGCGYEALYNMPTPGFVPEHLNAVVDAIVSSVIKALATQKKTDIYMSKGCFDEDTPVAWNRALDSYNRNPDISRKNPEQCHLAVDRDMQLLGFYREGALQAVLSLFGVHATCLSSRLSAHDGDNKGYAATCTERVLQQRGVKNPVAIFAQAAAGDVSPHYHGPEQSQIRAAICGEKEYEYAQQNGRYQSELALKALAHRGTPLMGALDAVCHYVDLSNIEIPVEFAMGQTDAKTSAACHGAAFFAGTPVDGAGVAQPIFKGMQWLAQRVKKKKLSNPQAADYTYYQQLYASQGPKDIVLECGSKTIFGKPLNHYPKFLDKLIAEMNKQASVGAIDHSLLVPNVVPLQLIKIGDLTLLCCPGEITTVAAKRLKVTVQQELESTQKVWLASYCNDYMGYVTTFEEYQQQAYEGGHTLYGQWTLAALQTKFQYFAEQLNLPIPQRDTASLLPPAVPLDELERRTYRDSLKANALNEL</sequence>
<evidence type="ECO:0000259" key="2">
    <source>
        <dbReference type="Pfam" id="PF04734"/>
    </source>
</evidence>
<dbReference type="GeneID" id="64223864"/>
<gene>
    <name evidence="3" type="ORF">J4G45_03985</name>
</gene>
<accession>A0ABX7TGU0</accession>
<name>A0ABX7TGU0_9GAMM</name>
<organism evidence="3 4">
    <name type="scientific">Acinetobacter towneri</name>
    <dbReference type="NCBI Taxonomy" id="202956"/>
    <lineage>
        <taxon>Bacteria</taxon>
        <taxon>Pseudomonadati</taxon>
        <taxon>Pseudomonadota</taxon>
        <taxon>Gammaproteobacteria</taxon>
        <taxon>Moraxellales</taxon>
        <taxon>Moraxellaceae</taxon>
        <taxon>Acinetobacter</taxon>
    </lineage>
</organism>
<evidence type="ECO:0000313" key="4">
    <source>
        <dbReference type="Proteomes" id="UP000663954"/>
    </source>
</evidence>
<comment type="similarity">
    <text evidence="1">Belongs to the neutral ceramidase family.</text>
</comment>
<keyword evidence="1" id="KW-0746">Sphingolipid metabolism</keyword>
<dbReference type="EMBL" id="CP071770">
    <property type="protein sequence ID" value="QTD62937.1"/>
    <property type="molecule type" value="Genomic_DNA"/>
</dbReference>
<dbReference type="RefSeq" id="WP_180043991.1">
    <property type="nucleotide sequence ID" value="NZ_CP071766.1"/>
</dbReference>
<reference evidence="3 4" key="1">
    <citation type="journal article" date="2020" name="Front. Cell. Infect. Microbiol.">
        <title>Characterization of Three Porcine Acinetobacter towneri Strains Co-Harboring tet(X3) and bla OXA-58.</title>
        <authorList>
            <person name="Ma J."/>
            <person name="Wang J."/>
            <person name="Feng J."/>
            <person name="Liu Y."/>
            <person name="Yang B."/>
            <person name="Li R."/>
            <person name="Bai L."/>
            <person name="He T."/>
            <person name="Wang X."/>
            <person name="Yang Z."/>
        </authorList>
    </citation>
    <scope>NUCLEOTIDE SEQUENCE [LARGE SCALE GENOMIC DNA]</scope>
    <source>
        <strain evidence="3 4">GX5</strain>
    </source>
</reference>
<dbReference type="PANTHER" id="PTHR12670">
    <property type="entry name" value="CERAMIDASE"/>
    <property type="match status" value="1"/>
</dbReference>
<protein>
    <recommendedName>
        <fullName evidence="1">Neutral ceramidase</fullName>
        <ecNumber evidence="1">3.5.1.23</ecNumber>
    </recommendedName>
</protein>
<keyword evidence="1" id="KW-0378">Hydrolase</keyword>
<dbReference type="InterPro" id="IPR006823">
    <property type="entry name" value="Ceramidase_alk"/>
</dbReference>
<evidence type="ECO:0000313" key="3">
    <source>
        <dbReference type="EMBL" id="QTD62937.1"/>
    </source>
</evidence>